<feature type="transmembrane region" description="Helical" evidence="1">
    <location>
        <begin position="234"/>
        <end position="257"/>
    </location>
</feature>
<dbReference type="InterPro" id="IPR019425">
    <property type="entry name" value="7TM_GPCR_serpentine_rcpt_Srt"/>
</dbReference>
<name>A0AA36GEG1_CYLNA</name>
<dbReference type="Pfam" id="PF10321">
    <property type="entry name" value="7TM_GPCR_Srt"/>
    <property type="match status" value="1"/>
</dbReference>
<feature type="transmembrane region" description="Helical" evidence="1">
    <location>
        <begin position="263"/>
        <end position="286"/>
    </location>
</feature>
<evidence type="ECO:0000313" key="3">
    <source>
        <dbReference type="Proteomes" id="UP001176961"/>
    </source>
</evidence>
<keyword evidence="1" id="KW-0472">Membrane</keyword>
<keyword evidence="1" id="KW-1133">Transmembrane helix</keyword>
<protein>
    <submittedName>
        <fullName evidence="2">Uncharacterized protein</fullName>
    </submittedName>
</protein>
<accession>A0AA36GEG1</accession>
<feature type="transmembrane region" description="Helical" evidence="1">
    <location>
        <begin position="66"/>
        <end position="90"/>
    </location>
</feature>
<dbReference type="Gene3D" id="1.20.1070.10">
    <property type="entry name" value="Rhodopsin 7-helix transmembrane proteins"/>
    <property type="match status" value="1"/>
</dbReference>
<dbReference type="PANTHER" id="PTHR23021">
    <property type="entry name" value="SERPENTINE RECEPTOR, CLASS T"/>
    <property type="match status" value="1"/>
</dbReference>
<dbReference type="PANTHER" id="PTHR23021:SF11">
    <property type="entry name" value="SERPENTINE RECEPTOR, CLASS T"/>
    <property type="match status" value="1"/>
</dbReference>
<evidence type="ECO:0000256" key="1">
    <source>
        <dbReference type="SAM" id="Phobius"/>
    </source>
</evidence>
<feature type="transmembrane region" description="Helical" evidence="1">
    <location>
        <begin position="190"/>
        <end position="213"/>
    </location>
</feature>
<proteinExistence type="predicted"/>
<dbReference type="Proteomes" id="UP001176961">
    <property type="component" value="Unassembled WGS sequence"/>
</dbReference>
<comment type="caution">
    <text evidence="2">The sequence shown here is derived from an EMBL/GenBank/DDBJ whole genome shotgun (WGS) entry which is preliminary data.</text>
</comment>
<sequence length="322" mass="37830">MERYFRYSSAEYIPGYDCRMSRKSGTTNYILGAIFILFGIIVQIAYFLEFLVMAGKQNRRLSCYKIMISLGLYDMGSMWINSMLTGYFWITGANYCTNPNLIYITGSLALAFWCASCMNCFILVIFRILELCNKPLMELLFMESRTYLVLIIPFLYGLYFCLYTKPLLFNSDHQSWFFFTFMQNHRMEEYFNYSQTVNNILVVAVTCLLYLQYFRILLQFSKLSSGLSWTQRSVFLQCASICLINLLYASISVYSNIVPTPSYFVYISHLCWQLGNAFPAFVYLVLNRTIRKEVFALLRFRKELLQTKVIQSSRTTPFFHKT</sequence>
<evidence type="ECO:0000313" key="2">
    <source>
        <dbReference type="EMBL" id="CAJ0589284.1"/>
    </source>
</evidence>
<dbReference type="SUPFAM" id="SSF81321">
    <property type="entry name" value="Family A G protein-coupled receptor-like"/>
    <property type="match status" value="1"/>
</dbReference>
<reference evidence="2" key="1">
    <citation type="submission" date="2023-07" db="EMBL/GenBank/DDBJ databases">
        <authorList>
            <consortium name="CYATHOMIX"/>
        </authorList>
    </citation>
    <scope>NUCLEOTIDE SEQUENCE</scope>
    <source>
        <strain evidence="2">N/A</strain>
    </source>
</reference>
<organism evidence="2 3">
    <name type="scientific">Cylicocyclus nassatus</name>
    <name type="common">Nematode worm</name>
    <dbReference type="NCBI Taxonomy" id="53992"/>
    <lineage>
        <taxon>Eukaryota</taxon>
        <taxon>Metazoa</taxon>
        <taxon>Ecdysozoa</taxon>
        <taxon>Nematoda</taxon>
        <taxon>Chromadorea</taxon>
        <taxon>Rhabditida</taxon>
        <taxon>Rhabditina</taxon>
        <taxon>Rhabditomorpha</taxon>
        <taxon>Strongyloidea</taxon>
        <taxon>Strongylidae</taxon>
        <taxon>Cylicocyclus</taxon>
    </lineage>
</organism>
<keyword evidence="1" id="KW-0812">Transmembrane</keyword>
<feature type="transmembrane region" description="Helical" evidence="1">
    <location>
        <begin position="102"/>
        <end position="126"/>
    </location>
</feature>
<keyword evidence="3" id="KW-1185">Reference proteome</keyword>
<feature type="transmembrane region" description="Helical" evidence="1">
    <location>
        <begin position="29"/>
        <end position="54"/>
    </location>
</feature>
<feature type="transmembrane region" description="Helical" evidence="1">
    <location>
        <begin position="147"/>
        <end position="170"/>
    </location>
</feature>
<dbReference type="AlphaFoldDB" id="A0AA36GEG1"/>
<dbReference type="EMBL" id="CATQJL010000001">
    <property type="protein sequence ID" value="CAJ0589284.1"/>
    <property type="molecule type" value="Genomic_DNA"/>
</dbReference>
<gene>
    <name evidence="2" type="ORF">CYNAS_LOCUS1267</name>
</gene>